<evidence type="ECO:0000313" key="3">
    <source>
        <dbReference type="Proteomes" id="UP000324897"/>
    </source>
</evidence>
<dbReference type="AlphaFoldDB" id="A0A5J9VMC1"/>
<evidence type="ECO:0000313" key="2">
    <source>
        <dbReference type="EMBL" id="TVU36180.1"/>
    </source>
</evidence>
<dbReference type="OrthoDB" id="10641546at2759"/>
<accession>A0A5J9VMC1</accession>
<gene>
    <name evidence="2" type="ORF">EJB05_18100</name>
</gene>
<comment type="caution">
    <text evidence="2">The sequence shown here is derived from an EMBL/GenBank/DDBJ whole genome shotgun (WGS) entry which is preliminary data.</text>
</comment>
<feature type="transmembrane region" description="Helical" evidence="1">
    <location>
        <begin position="154"/>
        <end position="173"/>
    </location>
</feature>
<sequence length="305" mass="34621">MPVFPGFRPFRVSRSSTAASADDLAYRKMEEALLPRASQATTDFYRVFTRSFATVAGVLLLAYVFLGRFAYHDPEMQNNFIMSPQVLPHLTPDFATDHSVASDPTIVSMTAFPGFLLFRSYRYSAASADDLACRRMEEALVRRASPATRNFCRVFLRTLWTVSCVVLMAYLLVRRFVYHDHELENNFLMVYYNVLILGLIGIGYCTTREVDPDTNGASADDLVYRKMEEALLPRASQATTDFYVVFIRSFTTVAGVLLLTYVFLGRFAYHDPEMQNNFIMVLYIVLILGMIGIGYCMTQEGDLEV</sequence>
<keyword evidence="1" id="KW-1133">Transmembrane helix</keyword>
<feature type="transmembrane region" description="Helical" evidence="1">
    <location>
        <begin position="185"/>
        <end position="204"/>
    </location>
</feature>
<dbReference type="Gramene" id="TVU36180">
    <property type="protein sequence ID" value="TVU36180"/>
    <property type="gene ID" value="EJB05_18100"/>
</dbReference>
<protein>
    <submittedName>
        <fullName evidence="2">Uncharacterized protein</fullName>
    </submittedName>
</protein>
<keyword evidence="3" id="KW-1185">Reference proteome</keyword>
<dbReference type="EMBL" id="RWGY01000009">
    <property type="protein sequence ID" value="TVU36180.1"/>
    <property type="molecule type" value="Genomic_DNA"/>
</dbReference>
<feature type="transmembrane region" description="Helical" evidence="1">
    <location>
        <begin position="276"/>
        <end position="295"/>
    </location>
</feature>
<evidence type="ECO:0000256" key="1">
    <source>
        <dbReference type="SAM" id="Phobius"/>
    </source>
</evidence>
<feature type="transmembrane region" description="Helical" evidence="1">
    <location>
        <begin position="52"/>
        <end position="71"/>
    </location>
</feature>
<feature type="transmembrane region" description="Helical" evidence="1">
    <location>
        <begin position="242"/>
        <end position="264"/>
    </location>
</feature>
<keyword evidence="1" id="KW-0812">Transmembrane</keyword>
<organism evidence="2 3">
    <name type="scientific">Eragrostis curvula</name>
    <name type="common">weeping love grass</name>
    <dbReference type="NCBI Taxonomy" id="38414"/>
    <lineage>
        <taxon>Eukaryota</taxon>
        <taxon>Viridiplantae</taxon>
        <taxon>Streptophyta</taxon>
        <taxon>Embryophyta</taxon>
        <taxon>Tracheophyta</taxon>
        <taxon>Spermatophyta</taxon>
        <taxon>Magnoliopsida</taxon>
        <taxon>Liliopsida</taxon>
        <taxon>Poales</taxon>
        <taxon>Poaceae</taxon>
        <taxon>PACMAD clade</taxon>
        <taxon>Chloridoideae</taxon>
        <taxon>Eragrostideae</taxon>
        <taxon>Eragrostidinae</taxon>
        <taxon>Eragrostis</taxon>
    </lineage>
</organism>
<proteinExistence type="predicted"/>
<reference evidence="2 3" key="1">
    <citation type="journal article" date="2019" name="Sci. Rep.">
        <title>A high-quality genome of Eragrostis curvula grass provides insights into Poaceae evolution and supports new strategies to enhance forage quality.</title>
        <authorList>
            <person name="Carballo J."/>
            <person name="Santos B.A.C.M."/>
            <person name="Zappacosta D."/>
            <person name="Garbus I."/>
            <person name="Selva J.P."/>
            <person name="Gallo C.A."/>
            <person name="Diaz A."/>
            <person name="Albertini E."/>
            <person name="Caccamo M."/>
            <person name="Echenique V."/>
        </authorList>
    </citation>
    <scope>NUCLEOTIDE SEQUENCE [LARGE SCALE GENOMIC DNA]</scope>
    <source>
        <strain evidence="3">cv. Victoria</strain>
        <tissue evidence="2">Leaf</tissue>
    </source>
</reference>
<keyword evidence="1" id="KW-0472">Membrane</keyword>
<dbReference type="Proteomes" id="UP000324897">
    <property type="component" value="Unassembled WGS sequence"/>
</dbReference>
<name>A0A5J9VMC1_9POAL</name>